<keyword evidence="2" id="KW-0812">Transmembrane</keyword>
<dbReference type="Gene3D" id="1.20.1250.20">
    <property type="entry name" value="MFS general substrate transporter like domains"/>
    <property type="match status" value="1"/>
</dbReference>
<evidence type="ECO:0000256" key="2">
    <source>
        <dbReference type="SAM" id="Phobius"/>
    </source>
</evidence>
<feature type="chain" id="PRO_5045962333" description="Proton-dependent oligopeptide transporter family" evidence="3">
    <location>
        <begin position="20"/>
        <end position="200"/>
    </location>
</feature>
<sequence length="200" mass="23086">MMNTTVMIPQFLLLGMAEALVGDGLSKLFEKYASESVSNFAEPFSKLVTGVGKLLSIAWFLIFRGWVNESDNASSAHLDRYFLMLALLNLVFLFLFLLYYYRFVYNNEFPEDEEEMMEDHDSLESDLEEANGVKQNSASSQGPEVHEMDSTEEHATREQHLTDFTTIFKVDFNGLLGRFCSFLAYHPSQLFFYLLSIFRR</sequence>
<feature type="signal peptide" evidence="3">
    <location>
        <begin position="1"/>
        <end position="19"/>
    </location>
</feature>
<reference evidence="4 5" key="1">
    <citation type="journal article" date="2023" name="Plants (Basel)">
        <title>Bridging the Gap: Combining Genomics and Transcriptomics Approaches to Understand Stylosanthes scabra, an Orphan Legume from the Brazilian Caatinga.</title>
        <authorList>
            <person name="Ferreira-Neto J.R.C."/>
            <person name="da Silva M.D."/>
            <person name="Binneck E."/>
            <person name="de Melo N.F."/>
            <person name="da Silva R.H."/>
            <person name="de Melo A.L.T.M."/>
            <person name="Pandolfi V."/>
            <person name="Bustamante F.O."/>
            <person name="Brasileiro-Vidal A.C."/>
            <person name="Benko-Iseppon A.M."/>
        </authorList>
    </citation>
    <scope>NUCLEOTIDE SEQUENCE [LARGE SCALE GENOMIC DNA]</scope>
    <source>
        <tissue evidence="4">Leaves</tissue>
    </source>
</reference>
<accession>A0ABU6XUC2</accession>
<evidence type="ECO:0000256" key="1">
    <source>
        <dbReference type="SAM" id="MobiDB-lite"/>
    </source>
</evidence>
<dbReference type="Proteomes" id="UP001341840">
    <property type="component" value="Unassembled WGS sequence"/>
</dbReference>
<feature type="compositionally biased region" description="Polar residues" evidence="1">
    <location>
        <begin position="133"/>
        <end position="142"/>
    </location>
</feature>
<evidence type="ECO:0000313" key="4">
    <source>
        <dbReference type="EMBL" id="MED6201307.1"/>
    </source>
</evidence>
<evidence type="ECO:0000313" key="5">
    <source>
        <dbReference type="Proteomes" id="UP001341840"/>
    </source>
</evidence>
<keyword evidence="2" id="KW-1133">Transmembrane helix</keyword>
<evidence type="ECO:0008006" key="6">
    <source>
        <dbReference type="Google" id="ProtNLM"/>
    </source>
</evidence>
<feature type="transmembrane region" description="Helical" evidence="2">
    <location>
        <begin position="82"/>
        <end position="101"/>
    </location>
</feature>
<dbReference type="EMBL" id="JASCZI010213459">
    <property type="protein sequence ID" value="MED6201307.1"/>
    <property type="molecule type" value="Genomic_DNA"/>
</dbReference>
<keyword evidence="5" id="KW-1185">Reference proteome</keyword>
<keyword evidence="3" id="KW-0732">Signal</keyword>
<keyword evidence="2" id="KW-0472">Membrane</keyword>
<proteinExistence type="predicted"/>
<comment type="caution">
    <text evidence="4">The sequence shown here is derived from an EMBL/GenBank/DDBJ whole genome shotgun (WGS) entry which is preliminary data.</text>
</comment>
<feature type="region of interest" description="Disordered" evidence="1">
    <location>
        <begin position="131"/>
        <end position="153"/>
    </location>
</feature>
<gene>
    <name evidence="4" type="ORF">PIB30_093617</name>
</gene>
<feature type="compositionally biased region" description="Basic and acidic residues" evidence="1">
    <location>
        <begin position="144"/>
        <end position="153"/>
    </location>
</feature>
<feature type="transmembrane region" description="Helical" evidence="2">
    <location>
        <begin position="175"/>
        <end position="195"/>
    </location>
</feature>
<organism evidence="4 5">
    <name type="scientific">Stylosanthes scabra</name>
    <dbReference type="NCBI Taxonomy" id="79078"/>
    <lineage>
        <taxon>Eukaryota</taxon>
        <taxon>Viridiplantae</taxon>
        <taxon>Streptophyta</taxon>
        <taxon>Embryophyta</taxon>
        <taxon>Tracheophyta</taxon>
        <taxon>Spermatophyta</taxon>
        <taxon>Magnoliopsida</taxon>
        <taxon>eudicotyledons</taxon>
        <taxon>Gunneridae</taxon>
        <taxon>Pentapetalae</taxon>
        <taxon>rosids</taxon>
        <taxon>fabids</taxon>
        <taxon>Fabales</taxon>
        <taxon>Fabaceae</taxon>
        <taxon>Papilionoideae</taxon>
        <taxon>50 kb inversion clade</taxon>
        <taxon>dalbergioids sensu lato</taxon>
        <taxon>Dalbergieae</taxon>
        <taxon>Pterocarpus clade</taxon>
        <taxon>Stylosanthes</taxon>
    </lineage>
</organism>
<dbReference type="InterPro" id="IPR036259">
    <property type="entry name" value="MFS_trans_sf"/>
</dbReference>
<name>A0ABU6XUC2_9FABA</name>
<evidence type="ECO:0000256" key="3">
    <source>
        <dbReference type="SAM" id="SignalP"/>
    </source>
</evidence>
<protein>
    <recommendedName>
        <fullName evidence="6">Proton-dependent oligopeptide transporter family</fullName>
    </recommendedName>
</protein>